<dbReference type="EC" id="1.8.1.7" evidence="12"/>
<evidence type="ECO:0000256" key="2">
    <source>
        <dbReference type="ARBA" id="ARBA00007532"/>
    </source>
</evidence>
<gene>
    <name evidence="15" type="ORF">OLC1_LOCUS15958</name>
</gene>
<dbReference type="NCBIfam" id="NF004776">
    <property type="entry name" value="PRK06116.1"/>
    <property type="match status" value="1"/>
</dbReference>
<comment type="catalytic activity">
    <reaction evidence="10 12">
        <text>2 glutathione + NADP(+) = glutathione disulfide + NADPH + H(+)</text>
        <dbReference type="Rhea" id="RHEA:11740"/>
        <dbReference type="ChEBI" id="CHEBI:15378"/>
        <dbReference type="ChEBI" id="CHEBI:57783"/>
        <dbReference type="ChEBI" id="CHEBI:57925"/>
        <dbReference type="ChEBI" id="CHEBI:58297"/>
        <dbReference type="ChEBI" id="CHEBI:58349"/>
        <dbReference type="EC" id="1.8.1.7"/>
    </reaction>
</comment>
<dbReference type="InterPro" id="IPR016156">
    <property type="entry name" value="FAD/NAD-linked_Rdtase_dimer_sf"/>
</dbReference>
<keyword evidence="16" id="KW-1185">Reference proteome</keyword>
<evidence type="ECO:0000256" key="10">
    <source>
        <dbReference type="ARBA" id="ARBA00049142"/>
    </source>
</evidence>
<evidence type="ECO:0000256" key="6">
    <source>
        <dbReference type="ARBA" id="ARBA00022857"/>
    </source>
</evidence>
<evidence type="ECO:0000256" key="11">
    <source>
        <dbReference type="RuleBase" id="RU003691"/>
    </source>
</evidence>
<evidence type="ECO:0000256" key="9">
    <source>
        <dbReference type="ARBA" id="ARBA00023284"/>
    </source>
</evidence>
<dbReference type="Pfam" id="PF07992">
    <property type="entry name" value="Pyr_redox_2"/>
    <property type="match status" value="1"/>
</dbReference>
<dbReference type="GO" id="GO:0004362">
    <property type="term" value="F:glutathione-disulfide reductase (NADPH) activity"/>
    <property type="evidence" value="ECO:0007669"/>
    <property type="project" value="UniProtKB-EC"/>
</dbReference>
<dbReference type="GO" id="GO:0050660">
    <property type="term" value="F:flavin adenine dinucleotide binding"/>
    <property type="evidence" value="ECO:0007669"/>
    <property type="project" value="InterPro"/>
</dbReference>
<feature type="domain" description="FAD/NAD(P)-binding" evidence="14">
    <location>
        <begin position="80"/>
        <end position="402"/>
    </location>
</feature>
<evidence type="ECO:0000256" key="3">
    <source>
        <dbReference type="ARBA" id="ARBA00011738"/>
    </source>
</evidence>
<dbReference type="Gene3D" id="3.50.50.60">
    <property type="entry name" value="FAD/NAD(P)-binding domain"/>
    <property type="match status" value="2"/>
</dbReference>
<dbReference type="Gene3D" id="3.30.390.30">
    <property type="match status" value="1"/>
</dbReference>
<keyword evidence="7 11" id="KW-0560">Oxidoreductase</keyword>
<dbReference type="PROSITE" id="PS00076">
    <property type="entry name" value="PYRIDINE_REDOX_1"/>
    <property type="match status" value="1"/>
</dbReference>
<evidence type="ECO:0000256" key="4">
    <source>
        <dbReference type="ARBA" id="ARBA00022630"/>
    </source>
</evidence>
<dbReference type="NCBIfam" id="TIGR01424">
    <property type="entry name" value="gluta_reduc_2"/>
    <property type="match status" value="1"/>
</dbReference>
<dbReference type="FunFam" id="3.50.50.60:FF:000051">
    <property type="entry name" value="Glutathione reductase"/>
    <property type="match status" value="1"/>
</dbReference>
<evidence type="ECO:0000256" key="1">
    <source>
        <dbReference type="ARBA" id="ARBA00001974"/>
    </source>
</evidence>
<dbReference type="EMBL" id="OX459122">
    <property type="protein sequence ID" value="CAI9107710.1"/>
    <property type="molecule type" value="Genomic_DNA"/>
</dbReference>
<dbReference type="PRINTS" id="PR00368">
    <property type="entry name" value="FADPNR"/>
</dbReference>
<reference evidence="15" key="1">
    <citation type="submission" date="2023-03" db="EMBL/GenBank/DDBJ databases">
        <authorList>
            <person name="Julca I."/>
        </authorList>
    </citation>
    <scope>NUCLEOTIDE SEQUENCE</scope>
</reference>
<organism evidence="15 16">
    <name type="scientific">Oldenlandia corymbosa var. corymbosa</name>
    <dbReference type="NCBI Taxonomy" id="529605"/>
    <lineage>
        <taxon>Eukaryota</taxon>
        <taxon>Viridiplantae</taxon>
        <taxon>Streptophyta</taxon>
        <taxon>Embryophyta</taxon>
        <taxon>Tracheophyta</taxon>
        <taxon>Spermatophyta</taxon>
        <taxon>Magnoliopsida</taxon>
        <taxon>eudicotyledons</taxon>
        <taxon>Gunneridae</taxon>
        <taxon>Pentapetalae</taxon>
        <taxon>asterids</taxon>
        <taxon>lamiids</taxon>
        <taxon>Gentianales</taxon>
        <taxon>Rubiaceae</taxon>
        <taxon>Rubioideae</taxon>
        <taxon>Spermacoceae</taxon>
        <taxon>Hedyotis-Oldenlandia complex</taxon>
        <taxon>Oldenlandia</taxon>
    </lineage>
</organism>
<keyword evidence="5 11" id="KW-0274">FAD</keyword>
<sequence length="724" mass="79424">MATSISSPKFSSTFSFQTLALCKKLPILPSFQFRDINVGGRRFRPSFSQGQRQRRCFTTITRAESTNGVGSEPSRHYDFDLFTIGAGSGGVRASRFASNFGASVAVCELPFSTISSDTAGGVGGTCVLRGCVPKKLLVYASKYSHDFEDSFGFGWTYDTEPKHDWNTLIANKNAELQRLTGIYKNILKNAGVQLIEGRGKVVDPHTVDVDGKLYTAKNILISVGGRPLIPDIPGSEFAIDSDQALDLPSKPEKIAIIGGGYIAVEFAGIFNGLKSDVHVFIRQKKVLRGFDEEIRDFVGEQMSLRGIEFHTEESPLSISKSSDGSLSLKTNKGAIEGFSHIMFATGRRPNTKNLGLQQVGVKISKNGAIEVDEYSRTSVPSIWAVGDVTDRVNLTPVALMEGSALAKTLFANEPTRPEYRAVPSAVFSQPPIGQVGLTEEQALQEHGDVDVFTANFRPLKATLSGLPDRVFMKLIVCAKTDKVLGLHMCGDDAPEIVQGFAVAVKAGLTKADFDATIGIHPTAAEEFVTMRIPTRKIRSSVPESKRSHKSFTKSSCLSLVIMISRVLFDEYLLFTMMLYIGIGEPFSKGKATSTDLRPLQNFVSINRSFGKGRLRDSIYCQSLKCKNGKKLFHRVAVIVFIGLTWDQDGIYIPANWECVQIWRRRAAGDDGTEVIELGKRDVGKGGGRWEVGGRRRGEKKKKKTSIIPQAPSLSLYECNNFKFT</sequence>
<dbReference type="PRINTS" id="PR00411">
    <property type="entry name" value="PNDRDTASEI"/>
</dbReference>
<evidence type="ECO:0000259" key="13">
    <source>
        <dbReference type="Pfam" id="PF02852"/>
    </source>
</evidence>
<dbReference type="InterPro" id="IPR012999">
    <property type="entry name" value="Pyr_OxRdtase_I_AS"/>
</dbReference>
<dbReference type="AlphaFoldDB" id="A0AAV1DIK8"/>
<comment type="similarity">
    <text evidence="2 11">Belongs to the class-I pyridine nucleotide-disulfide oxidoreductase family.</text>
</comment>
<dbReference type="PANTHER" id="PTHR42737">
    <property type="entry name" value="GLUTATHIONE REDUCTASE"/>
    <property type="match status" value="1"/>
</dbReference>
<dbReference type="InterPro" id="IPR004099">
    <property type="entry name" value="Pyr_nucl-diS_OxRdtase_dimer"/>
</dbReference>
<dbReference type="GO" id="GO:0005829">
    <property type="term" value="C:cytosol"/>
    <property type="evidence" value="ECO:0007669"/>
    <property type="project" value="TreeGrafter"/>
</dbReference>
<keyword evidence="9 11" id="KW-0676">Redox-active center</keyword>
<comment type="subunit">
    <text evidence="3">Homodimer.</text>
</comment>
<dbReference type="InterPro" id="IPR023753">
    <property type="entry name" value="FAD/NAD-binding_dom"/>
</dbReference>
<dbReference type="Proteomes" id="UP001161247">
    <property type="component" value="Chromosome 5"/>
</dbReference>
<accession>A0AAV1DIK8</accession>
<comment type="function">
    <text evidence="12">Catalyzes the reduction of glutathione disulfide (GSSG) to reduced glutathione (GSH).</text>
</comment>
<dbReference type="InterPro" id="IPR036188">
    <property type="entry name" value="FAD/NAD-bd_sf"/>
</dbReference>
<feature type="domain" description="Pyridine nucleotide-disulphide oxidoreductase dimerisation" evidence="13">
    <location>
        <begin position="422"/>
        <end position="530"/>
    </location>
</feature>
<dbReference type="SUPFAM" id="SSF55424">
    <property type="entry name" value="FAD/NAD-linked reductases, dimerisation (C-terminal) domain"/>
    <property type="match status" value="1"/>
</dbReference>
<evidence type="ECO:0000256" key="12">
    <source>
        <dbReference type="RuleBase" id="RU365040"/>
    </source>
</evidence>
<evidence type="ECO:0000259" key="14">
    <source>
        <dbReference type="Pfam" id="PF07992"/>
    </source>
</evidence>
<dbReference type="InterPro" id="IPR006324">
    <property type="entry name" value="GSHR"/>
</dbReference>
<keyword evidence="4 11" id="KW-0285">Flavoprotein</keyword>
<evidence type="ECO:0000256" key="5">
    <source>
        <dbReference type="ARBA" id="ARBA00022827"/>
    </source>
</evidence>
<proteinExistence type="inferred from homology"/>
<dbReference type="GO" id="GO:0006749">
    <property type="term" value="P:glutathione metabolic process"/>
    <property type="evidence" value="ECO:0007669"/>
    <property type="project" value="InterPro"/>
</dbReference>
<evidence type="ECO:0000256" key="7">
    <source>
        <dbReference type="ARBA" id="ARBA00023002"/>
    </source>
</evidence>
<dbReference type="GO" id="GO:0045454">
    <property type="term" value="P:cell redox homeostasis"/>
    <property type="evidence" value="ECO:0007669"/>
    <property type="project" value="InterPro"/>
</dbReference>
<protein>
    <recommendedName>
        <fullName evidence="12">Glutathione reductase</fullName>
        <shortName evidence="12">GRase</shortName>
        <ecNumber evidence="12">1.8.1.7</ecNumber>
    </recommendedName>
</protein>
<name>A0AAV1DIK8_OLDCO</name>
<dbReference type="PANTHER" id="PTHR42737:SF9">
    <property type="entry name" value="GLUTATHIONE REDUCTASE"/>
    <property type="match status" value="1"/>
</dbReference>
<evidence type="ECO:0000313" key="16">
    <source>
        <dbReference type="Proteomes" id="UP001161247"/>
    </source>
</evidence>
<dbReference type="Pfam" id="PF02852">
    <property type="entry name" value="Pyr_redox_dim"/>
    <property type="match status" value="1"/>
</dbReference>
<dbReference type="GO" id="GO:0005739">
    <property type="term" value="C:mitochondrion"/>
    <property type="evidence" value="ECO:0007669"/>
    <property type="project" value="TreeGrafter"/>
</dbReference>
<dbReference type="InterPro" id="IPR046952">
    <property type="entry name" value="GSHR/TRXR-like"/>
</dbReference>
<evidence type="ECO:0000256" key="8">
    <source>
        <dbReference type="ARBA" id="ARBA00023157"/>
    </source>
</evidence>
<comment type="cofactor">
    <cofactor evidence="1 12">
        <name>FAD</name>
        <dbReference type="ChEBI" id="CHEBI:57692"/>
    </cofactor>
</comment>
<dbReference type="FunFam" id="3.30.390.30:FF:000008">
    <property type="entry name" value="Glutathione reductase"/>
    <property type="match status" value="1"/>
</dbReference>
<dbReference type="GO" id="GO:0050661">
    <property type="term" value="F:NADP binding"/>
    <property type="evidence" value="ECO:0007669"/>
    <property type="project" value="InterPro"/>
</dbReference>
<evidence type="ECO:0000313" key="15">
    <source>
        <dbReference type="EMBL" id="CAI9107710.1"/>
    </source>
</evidence>
<dbReference type="GO" id="GO:0034599">
    <property type="term" value="P:cellular response to oxidative stress"/>
    <property type="evidence" value="ECO:0007669"/>
    <property type="project" value="TreeGrafter"/>
</dbReference>
<dbReference type="SUPFAM" id="SSF51905">
    <property type="entry name" value="FAD/NAD(P)-binding domain"/>
    <property type="match status" value="1"/>
</dbReference>
<keyword evidence="8" id="KW-1015">Disulfide bond</keyword>
<keyword evidence="6 12" id="KW-0521">NADP</keyword>